<dbReference type="AlphaFoldDB" id="J3MTM0"/>
<feature type="region of interest" description="Disordered" evidence="1">
    <location>
        <begin position="1"/>
        <end position="74"/>
    </location>
</feature>
<evidence type="ECO:0000313" key="2">
    <source>
        <dbReference type="EnsemblPlants" id="OB08G24510.1"/>
    </source>
</evidence>
<organism evidence="2">
    <name type="scientific">Oryza brachyantha</name>
    <name type="common">malo sina</name>
    <dbReference type="NCBI Taxonomy" id="4533"/>
    <lineage>
        <taxon>Eukaryota</taxon>
        <taxon>Viridiplantae</taxon>
        <taxon>Streptophyta</taxon>
        <taxon>Embryophyta</taxon>
        <taxon>Tracheophyta</taxon>
        <taxon>Spermatophyta</taxon>
        <taxon>Magnoliopsida</taxon>
        <taxon>Liliopsida</taxon>
        <taxon>Poales</taxon>
        <taxon>Poaceae</taxon>
        <taxon>BOP clade</taxon>
        <taxon>Oryzoideae</taxon>
        <taxon>Oryzeae</taxon>
        <taxon>Oryzinae</taxon>
        <taxon>Oryza</taxon>
    </lineage>
</organism>
<evidence type="ECO:0000313" key="3">
    <source>
        <dbReference type="Proteomes" id="UP000006038"/>
    </source>
</evidence>
<dbReference type="EnsemblPlants" id="OB08G24510.1">
    <property type="protein sequence ID" value="OB08G24510.1"/>
    <property type="gene ID" value="OB08G24510"/>
</dbReference>
<dbReference type="Proteomes" id="UP000006038">
    <property type="component" value="Chromosome 8"/>
</dbReference>
<dbReference type="HOGENOM" id="CLU_1542441_0_0_1"/>
<name>J3MTM0_ORYBR</name>
<reference evidence="2" key="2">
    <citation type="submission" date="2013-04" db="UniProtKB">
        <authorList>
            <consortium name="EnsemblPlants"/>
        </authorList>
    </citation>
    <scope>IDENTIFICATION</scope>
</reference>
<dbReference type="Gramene" id="OB08G24510.1">
    <property type="protein sequence ID" value="OB08G24510.1"/>
    <property type="gene ID" value="OB08G24510"/>
</dbReference>
<feature type="compositionally biased region" description="Gly residues" evidence="1">
    <location>
        <begin position="44"/>
        <end position="65"/>
    </location>
</feature>
<proteinExistence type="predicted"/>
<reference evidence="2" key="1">
    <citation type="journal article" date="2013" name="Nat. Commun.">
        <title>Whole-genome sequencing of Oryza brachyantha reveals mechanisms underlying Oryza genome evolution.</title>
        <authorList>
            <person name="Chen J."/>
            <person name="Huang Q."/>
            <person name="Gao D."/>
            <person name="Wang J."/>
            <person name="Lang Y."/>
            <person name="Liu T."/>
            <person name="Li B."/>
            <person name="Bai Z."/>
            <person name="Luis Goicoechea J."/>
            <person name="Liang C."/>
            <person name="Chen C."/>
            <person name="Zhang W."/>
            <person name="Sun S."/>
            <person name="Liao Y."/>
            <person name="Zhang X."/>
            <person name="Yang L."/>
            <person name="Song C."/>
            <person name="Wang M."/>
            <person name="Shi J."/>
            <person name="Liu G."/>
            <person name="Liu J."/>
            <person name="Zhou H."/>
            <person name="Zhou W."/>
            <person name="Yu Q."/>
            <person name="An N."/>
            <person name="Chen Y."/>
            <person name="Cai Q."/>
            <person name="Wang B."/>
            <person name="Liu B."/>
            <person name="Min J."/>
            <person name="Huang Y."/>
            <person name="Wu H."/>
            <person name="Li Z."/>
            <person name="Zhang Y."/>
            <person name="Yin Y."/>
            <person name="Song W."/>
            <person name="Jiang J."/>
            <person name="Jackson S.A."/>
            <person name="Wing R.A."/>
            <person name="Wang J."/>
            <person name="Chen M."/>
        </authorList>
    </citation>
    <scope>NUCLEOTIDE SEQUENCE [LARGE SCALE GENOMIC DNA]</scope>
    <source>
        <strain evidence="2">cv. IRGC 101232</strain>
    </source>
</reference>
<sequence length="174" mass="17935">MTLSSSSLCSSRSSSSSSSSSPSSRTSNSIITIMDHRSPAGSLHGHGGGGGGDDGGDGDGGGGPGEDVLAGRQDGERVVPRLALHEPGPPGAEVARPVGLGAVAREVYLVVVAVGPAGVNDCLVLRHQLGDRRATTRVGPAESEQRYQVEDLALRQRHRRGRVPPVTRKNVRTC</sequence>
<feature type="compositionally biased region" description="Low complexity" evidence="1">
    <location>
        <begin position="1"/>
        <end position="29"/>
    </location>
</feature>
<keyword evidence="3" id="KW-1185">Reference proteome</keyword>
<evidence type="ECO:0000256" key="1">
    <source>
        <dbReference type="SAM" id="MobiDB-lite"/>
    </source>
</evidence>
<protein>
    <submittedName>
        <fullName evidence="2">Uncharacterized protein</fullName>
    </submittedName>
</protein>
<accession>J3MTM0</accession>